<dbReference type="Proteomes" id="UP001500305">
    <property type="component" value="Unassembled WGS sequence"/>
</dbReference>
<evidence type="ECO:0000256" key="1">
    <source>
        <dbReference type="SAM" id="MobiDB-lite"/>
    </source>
</evidence>
<gene>
    <name evidence="2" type="ORF">GCM10010430_27000</name>
</gene>
<evidence type="ECO:0000313" key="2">
    <source>
        <dbReference type="EMBL" id="GAA2243874.1"/>
    </source>
</evidence>
<organism evidence="2 3">
    <name type="scientific">Kitasatospora cystarginea</name>
    <dbReference type="NCBI Taxonomy" id="58350"/>
    <lineage>
        <taxon>Bacteria</taxon>
        <taxon>Bacillati</taxon>
        <taxon>Actinomycetota</taxon>
        <taxon>Actinomycetes</taxon>
        <taxon>Kitasatosporales</taxon>
        <taxon>Streptomycetaceae</taxon>
        <taxon>Kitasatospora</taxon>
    </lineage>
</organism>
<keyword evidence="3" id="KW-1185">Reference proteome</keyword>
<accession>A0ABP5QWQ7</accession>
<feature type="region of interest" description="Disordered" evidence="1">
    <location>
        <begin position="100"/>
        <end position="120"/>
    </location>
</feature>
<sequence length="120" mass="12717">MTNAVTPEPDMALRRRLFAPGACRNGPSWTSPVSARVLDLLRHHRRRPGGPAGLLIAEETVDGKVVLAILGGTPLPVTPRRPPEHAPVPEQDAMALTHRVGGRARQSLGGPTAGGRRSVC</sequence>
<protein>
    <submittedName>
        <fullName evidence="2">Uncharacterized protein</fullName>
    </submittedName>
</protein>
<evidence type="ECO:0000313" key="3">
    <source>
        <dbReference type="Proteomes" id="UP001500305"/>
    </source>
</evidence>
<name>A0ABP5QWQ7_9ACTN</name>
<comment type="caution">
    <text evidence="2">The sequence shown here is derived from an EMBL/GenBank/DDBJ whole genome shotgun (WGS) entry which is preliminary data.</text>
</comment>
<dbReference type="EMBL" id="BAAATR010000010">
    <property type="protein sequence ID" value="GAA2243874.1"/>
    <property type="molecule type" value="Genomic_DNA"/>
</dbReference>
<reference evidence="3" key="1">
    <citation type="journal article" date="2019" name="Int. J. Syst. Evol. Microbiol.">
        <title>The Global Catalogue of Microorganisms (GCM) 10K type strain sequencing project: providing services to taxonomists for standard genome sequencing and annotation.</title>
        <authorList>
            <consortium name="The Broad Institute Genomics Platform"/>
            <consortium name="The Broad Institute Genome Sequencing Center for Infectious Disease"/>
            <person name="Wu L."/>
            <person name="Ma J."/>
        </authorList>
    </citation>
    <scope>NUCLEOTIDE SEQUENCE [LARGE SCALE GENOMIC DNA]</scope>
    <source>
        <strain evidence="3">JCM 7356</strain>
    </source>
</reference>
<proteinExistence type="predicted"/>